<dbReference type="AlphaFoldDB" id="A0A9D4DXG3"/>
<name>A0A9D4DXG3_DREPO</name>
<evidence type="ECO:0000313" key="3">
    <source>
        <dbReference type="Proteomes" id="UP000828390"/>
    </source>
</evidence>
<reference evidence="2" key="2">
    <citation type="submission" date="2020-11" db="EMBL/GenBank/DDBJ databases">
        <authorList>
            <person name="McCartney M.A."/>
            <person name="Auch B."/>
            <person name="Kono T."/>
            <person name="Mallez S."/>
            <person name="Becker A."/>
            <person name="Gohl D.M."/>
            <person name="Silverstein K.A.T."/>
            <person name="Koren S."/>
            <person name="Bechman K.B."/>
            <person name="Herman A."/>
            <person name="Abrahante J.E."/>
            <person name="Garbe J."/>
        </authorList>
    </citation>
    <scope>NUCLEOTIDE SEQUENCE</scope>
    <source>
        <strain evidence="2">Duluth1</strain>
        <tissue evidence="2">Whole animal</tissue>
    </source>
</reference>
<organism evidence="2 3">
    <name type="scientific">Dreissena polymorpha</name>
    <name type="common">Zebra mussel</name>
    <name type="synonym">Mytilus polymorpha</name>
    <dbReference type="NCBI Taxonomy" id="45954"/>
    <lineage>
        <taxon>Eukaryota</taxon>
        <taxon>Metazoa</taxon>
        <taxon>Spiralia</taxon>
        <taxon>Lophotrochozoa</taxon>
        <taxon>Mollusca</taxon>
        <taxon>Bivalvia</taxon>
        <taxon>Autobranchia</taxon>
        <taxon>Heteroconchia</taxon>
        <taxon>Euheterodonta</taxon>
        <taxon>Imparidentia</taxon>
        <taxon>Neoheterodontei</taxon>
        <taxon>Myida</taxon>
        <taxon>Dreissenoidea</taxon>
        <taxon>Dreissenidae</taxon>
        <taxon>Dreissena</taxon>
    </lineage>
</organism>
<dbReference type="Proteomes" id="UP000828390">
    <property type="component" value="Unassembled WGS sequence"/>
</dbReference>
<accession>A0A9D4DXG3</accession>
<feature type="compositionally biased region" description="Polar residues" evidence="1">
    <location>
        <begin position="1"/>
        <end position="17"/>
    </location>
</feature>
<protein>
    <submittedName>
        <fullName evidence="2">Uncharacterized protein</fullName>
    </submittedName>
</protein>
<dbReference type="EMBL" id="JAIWYP010000009">
    <property type="protein sequence ID" value="KAH3768270.1"/>
    <property type="molecule type" value="Genomic_DNA"/>
</dbReference>
<reference evidence="2" key="1">
    <citation type="journal article" date="2019" name="bioRxiv">
        <title>The Genome of the Zebra Mussel, Dreissena polymorpha: A Resource for Invasive Species Research.</title>
        <authorList>
            <person name="McCartney M.A."/>
            <person name="Auch B."/>
            <person name="Kono T."/>
            <person name="Mallez S."/>
            <person name="Zhang Y."/>
            <person name="Obille A."/>
            <person name="Becker A."/>
            <person name="Abrahante J.E."/>
            <person name="Garbe J."/>
            <person name="Badalamenti J.P."/>
            <person name="Herman A."/>
            <person name="Mangelson H."/>
            <person name="Liachko I."/>
            <person name="Sullivan S."/>
            <person name="Sone E.D."/>
            <person name="Koren S."/>
            <person name="Silverstein K.A.T."/>
            <person name="Beckman K.B."/>
            <person name="Gohl D.M."/>
        </authorList>
    </citation>
    <scope>NUCLEOTIDE SEQUENCE</scope>
    <source>
        <strain evidence="2">Duluth1</strain>
        <tissue evidence="2">Whole animal</tissue>
    </source>
</reference>
<evidence type="ECO:0000313" key="2">
    <source>
        <dbReference type="EMBL" id="KAH3768270.1"/>
    </source>
</evidence>
<proteinExistence type="predicted"/>
<sequence>MKTVRNNHVQSAQSRSPSGAPMSSLRSHEDCQELHVTCPFCAIMKTVRNYQVQSAQS</sequence>
<keyword evidence="3" id="KW-1185">Reference proteome</keyword>
<feature type="region of interest" description="Disordered" evidence="1">
    <location>
        <begin position="1"/>
        <end position="26"/>
    </location>
</feature>
<evidence type="ECO:0000256" key="1">
    <source>
        <dbReference type="SAM" id="MobiDB-lite"/>
    </source>
</evidence>
<comment type="caution">
    <text evidence="2">The sequence shown here is derived from an EMBL/GenBank/DDBJ whole genome shotgun (WGS) entry which is preliminary data.</text>
</comment>
<gene>
    <name evidence="2" type="ORF">DPMN_169482</name>
</gene>